<sequence length="147" mass="16698">MAMFDGKVNGNSDDKSDDDDKVNKWKAYFVQYEAFNLYTRQNYYADYAGKWSKKRTAILKVLKNYGACDEGTSDWVRGRFESAGPSADEGDIARAEAPGLWADFEKKMDAAVAKADENHHRKTFVDLIKASGEYYSDSDIDIDKDVY</sequence>
<dbReference type="Proteomes" id="UP001295740">
    <property type="component" value="Unassembled WGS sequence"/>
</dbReference>
<keyword evidence="2" id="KW-1185">Reference proteome</keyword>
<gene>
    <name evidence="1" type="ORF">KHLLAP_LOCUS10009</name>
</gene>
<protein>
    <submittedName>
        <fullName evidence="1">Uu.00g145670.m01.CDS01</fullName>
    </submittedName>
</protein>
<proteinExistence type="predicted"/>
<evidence type="ECO:0000313" key="1">
    <source>
        <dbReference type="EMBL" id="CAJ2509541.1"/>
    </source>
</evidence>
<comment type="caution">
    <text evidence="1">The sequence shown here is derived from an EMBL/GenBank/DDBJ whole genome shotgun (WGS) entry which is preliminary data.</text>
</comment>
<dbReference type="AlphaFoldDB" id="A0AAI8YJH1"/>
<name>A0AAI8YJH1_9PEZI</name>
<organism evidence="1 2">
    <name type="scientific">Anthostomella pinea</name>
    <dbReference type="NCBI Taxonomy" id="933095"/>
    <lineage>
        <taxon>Eukaryota</taxon>
        <taxon>Fungi</taxon>
        <taxon>Dikarya</taxon>
        <taxon>Ascomycota</taxon>
        <taxon>Pezizomycotina</taxon>
        <taxon>Sordariomycetes</taxon>
        <taxon>Xylariomycetidae</taxon>
        <taxon>Xylariales</taxon>
        <taxon>Xylariaceae</taxon>
        <taxon>Anthostomella</taxon>
    </lineage>
</organism>
<reference evidence="1" key="1">
    <citation type="submission" date="2023-10" db="EMBL/GenBank/DDBJ databases">
        <authorList>
            <person name="Hackl T."/>
        </authorList>
    </citation>
    <scope>NUCLEOTIDE SEQUENCE</scope>
</reference>
<accession>A0AAI8YJH1</accession>
<evidence type="ECO:0000313" key="2">
    <source>
        <dbReference type="Proteomes" id="UP001295740"/>
    </source>
</evidence>
<dbReference type="EMBL" id="CAUWAG010000012">
    <property type="protein sequence ID" value="CAJ2509541.1"/>
    <property type="molecule type" value="Genomic_DNA"/>
</dbReference>